<comment type="similarity">
    <text evidence="1">Belongs to the short-chain dehydrogenases/reductases (SDR) family.</text>
</comment>
<dbReference type="PANTHER" id="PTHR43976:SF9">
    <property type="entry name" value="OXIDOREDUCTASE"/>
    <property type="match status" value="1"/>
</dbReference>
<evidence type="ECO:0000256" key="1">
    <source>
        <dbReference type="RuleBase" id="RU000363"/>
    </source>
</evidence>
<dbReference type="InterPro" id="IPR002347">
    <property type="entry name" value="SDR_fam"/>
</dbReference>
<proteinExistence type="inferred from homology"/>
<dbReference type="Gene3D" id="3.40.50.720">
    <property type="entry name" value="NAD(P)-binding Rossmann-like Domain"/>
    <property type="match status" value="1"/>
</dbReference>
<dbReference type="PRINTS" id="PR00080">
    <property type="entry name" value="SDRFAMILY"/>
</dbReference>
<keyword evidence="3" id="KW-1185">Reference proteome</keyword>
<dbReference type="PANTHER" id="PTHR43976">
    <property type="entry name" value="SHORT CHAIN DEHYDROGENASE"/>
    <property type="match status" value="1"/>
</dbReference>
<evidence type="ECO:0008006" key="4">
    <source>
        <dbReference type="Google" id="ProtNLM"/>
    </source>
</evidence>
<dbReference type="InterPro" id="IPR020904">
    <property type="entry name" value="Sc_DH/Rdtase_CS"/>
</dbReference>
<dbReference type="InterPro" id="IPR051911">
    <property type="entry name" value="SDR_oxidoreductase"/>
</dbReference>
<dbReference type="PROSITE" id="PS00061">
    <property type="entry name" value="ADH_SHORT"/>
    <property type="match status" value="1"/>
</dbReference>
<evidence type="ECO:0000313" key="3">
    <source>
        <dbReference type="Proteomes" id="UP000019140"/>
    </source>
</evidence>
<feature type="non-terminal residue" evidence="2">
    <location>
        <position position="1"/>
    </location>
</feature>
<accession>W4MEG3</accession>
<dbReference type="Proteomes" id="UP000019140">
    <property type="component" value="Unassembled WGS sequence"/>
</dbReference>
<organism evidence="2 3">
    <name type="scientific">Candidatus Entotheonella gemina</name>
    <dbReference type="NCBI Taxonomy" id="1429439"/>
    <lineage>
        <taxon>Bacteria</taxon>
        <taxon>Pseudomonadati</taxon>
        <taxon>Nitrospinota/Tectimicrobiota group</taxon>
        <taxon>Candidatus Tectimicrobiota</taxon>
        <taxon>Candidatus Entotheonellia</taxon>
        <taxon>Candidatus Entotheonellales</taxon>
        <taxon>Candidatus Entotheonellaceae</taxon>
        <taxon>Candidatus Entotheonella</taxon>
    </lineage>
</organism>
<dbReference type="InterPro" id="IPR036291">
    <property type="entry name" value="NAD(P)-bd_dom_sf"/>
</dbReference>
<gene>
    <name evidence="2" type="ORF">ETSY2_06280</name>
</gene>
<dbReference type="AlphaFoldDB" id="W4MEG3"/>
<evidence type="ECO:0000313" key="2">
    <source>
        <dbReference type="EMBL" id="ETX08286.1"/>
    </source>
</evidence>
<reference evidence="2 3" key="1">
    <citation type="journal article" date="2014" name="Nature">
        <title>An environmental bacterial taxon with a large and distinct metabolic repertoire.</title>
        <authorList>
            <person name="Wilson M.C."/>
            <person name="Mori T."/>
            <person name="Ruckert C."/>
            <person name="Uria A.R."/>
            <person name="Helf M.J."/>
            <person name="Takada K."/>
            <person name="Gernert C."/>
            <person name="Steffens U.A."/>
            <person name="Heycke N."/>
            <person name="Schmitt S."/>
            <person name="Rinke C."/>
            <person name="Helfrich E.J."/>
            <person name="Brachmann A.O."/>
            <person name="Gurgui C."/>
            <person name="Wakimoto T."/>
            <person name="Kracht M."/>
            <person name="Crusemann M."/>
            <person name="Hentschel U."/>
            <person name="Abe I."/>
            <person name="Matsunaga S."/>
            <person name="Kalinowski J."/>
            <person name="Takeyama H."/>
            <person name="Piel J."/>
        </authorList>
    </citation>
    <scope>NUCLEOTIDE SEQUENCE [LARGE SCALE GENOMIC DNA]</scope>
    <source>
        <strain evidence="3">TSY2</strain>
    </source>
</reference>
<dbReference type="PRINTS" id="PR00081">
    <property type="entry name" value="GDHRDH"/>
</dbReference>
<dbReference type="EMBL" id="AZHX01000254">
    <property type="protein sequence ID" value="ETX08286.1"/>
    <property type="molecule type" value="Genomic_DNA"/>
</dbReference>
<comment type="caution">
    <text evidence="2">The sequence shown here is derived from an EMBL/GenBank/DDBJ whole genome shotgun (WGS) entry which is preliminary data.</text>
</comment>
<protein>
    <recommendedName>
        <fullName evidence="4">Short-chain dehydrogenase</fullName>
    </recommendedName>
</protein>
<dbReference type="SUPFAM" id="SSF51735">
    <property type="entry name" value="NAD(P)-binding Rossmann-fold domains"/>
    <property type="match status" value="1"/>
</dbReference>
<sequence>TSVDNAVQSVMDQAGRIDVLVNNAGIACIGPNETMTMAQVQQQFDTNVFGVARMNRAVAPHMRHQKKGLLIHISSGCGRVIIPFLGIYSASKFALEALAESYRYDLSGFGVDSVIVEPGAYPTPVWGKLAQPEVWGQSAQPGDRDRVAEYGEIAEIPAQMGASVLDMFAQPDAPDPKEVGEVVAQLIDMPAPERPLRTVVGRSGPEFADMVNQAAEQAQGELMSMLGLTHLMTGKHA</sequence>
<name>W4MEG3_9BACT</name>
<dbReference type="Pfam" id="PF00106">
    <property type="entry name" value="adh_short"/>
    <property type="match status" value="1"/>
</dbReference>
<dbReference type="HOGENOM" id="CLU_1167975_0_0_7"/>